<dbReference type="Proteomes" id="UP000254343">
    <property type="component" value="Unassembled WGS sequence"/>
</dbReference>
<evidence type="ECO:0000256" key="1">
    <source>
        <dbReference type="ARBA" id="ARBA00038306"/>
    </source>
</evidence>
<gene>
    <name evidence="3" type="ORF">NCTC12722_02754</name>
</gene>
<dbReference type="OrthoDB" id="8222426at2"/>
<evidence type="ECO:0000313" key="4">
    <source>
        <dbReference type="Proteomes" id="UP000254343"/>
    </source>
</evidence>
<dbReference type="InterPro" id="IPR036709">
    <property type="entry name" value="Autotransporte_beta_dom_sf"/>
</dbReference>
<proteinExistence type="inferred from homology"/>
<dbReference type="EMBL" id="UIGB01000001">
    <property type="protein sequence ID" value="SUU85541.1"/>
    <property type="molecule type" value="Genomic_DNA"/>
</dbReference>
<organism evidence="3 4">
    <name type="scientific">Afipia felis</name>
    <name type="common">Cat scratch disease bacillus</name>
    <dbReference type="NCBI Taxonomy" id="1035"/>
    <lineage>
        <taxon>Bacteria</taxon>
        <taxon>Pseudomonadati</taxon>
        <taxon>Pseudomonadota</taxon>
        <taxon>Alphaproteobacteria</taxon>
        <taxon>Hyphomicrobiales</taxon>
        <taxon>Nitrobacteraceae</taxon>
        <taxon>Afipia</taxon>
    </lineage>
</organism>
<feature type="signal peptide" evidence="2">
    <location>
        <begin position="1"/>
        <end position="20"/>
    </location>
</feature>
<dbReference type="PANTHER" id="PTHR34001:SF3">
    <property type="entry name" value="BLL7405 PROTEIN"/>
    <property type="match status" value="1"/>
</dbReference>
<evidence type="ECO:0000256" key="2">
    <source>
        <dbReference type="SAM" id="SignalP"/>
    </source>
</evidence>
<dbReference type="RefSeq" id="WP_002716367.1">
    <property type="nucleotide sequence ID" value="NZ_UFSI01000001.1"/>
</dbReference>
<dbReference type="AlphaFoldDB" id="A0A380W9B5"/>
<name>A0A380W9B5_AFIFE</name>
<accession>A0A380W9B5</accession>
<comment type="similarity">
    <text evidence="1">Belongs to the Omp25/RopB family.</text>
</comment>
<dbReference type="InterPro" id="IPR051692">
    <property type="entry name" value="OMP-like"/>
</dbReference>
<dbReference type="PANTHER" id="PTHR34001">
    <property type="entry name" value="BLL7405 PROTEIN"/>
    <property type="match status" value="1"/>
</dbReference>
<reference evidence="3 4" key="1">
    <citation type="submission" date="2018-06" db="EMBL/GenBank/DDBJ databases">
        <authorList>
            <consortium name="Pathogen Informatics"/>
            <person name="Doyle S."/>
        </authorList>
    </citation>
    <scope>NUCLEOTIDE SEQUENCE [LARGE SCALE GENOMIC DNA]</scope>
    <source>
        <strain evidence="3 4">NCTC12722</strain>
    </source>
</reference>
<protein>
    <submittedName>
        <fullName evidence="3">Opacity protein and related surface antigens</fullName>
    </submittedName>
</protein>
<feature type="chain" id="PRO_5017004191" evidence="2">
    <location>
        <begin position="21"/>
        <end position="481"/>
    </location>
</feature>
<evidence type="ECO:0000313" key="3">
    <source>
        <dbReference type="EMBL" id="SUU85541.1"/>
    </source>
</evidence>
<dbReference type="SUPFAM" id="SSF103515">
    <property type="entry name" value="Autotransporter"/>
    <property type="match status" value="1"/>
</dbReference>
<keyword evidence="2" id="KW-0732">Signal</keyword>
<dbReference type="SUPFAM" id="SSF56925">
    <property type="entry name" value="OMPA-like"/>
    <property type="match status" value="1"/>
</dbReference>
<sequence>MKKLLLGSTALIALTVAANAADLSPKTYTKAPLTAQANWTGFYVFGGAGYGMWSADQQVDPNLLPMDPLRTGGRGWFGTVGGGYDWQFSSNWVGGIFADAQFGSMKGTYDMSFPYSATAAPKNTANYAAGARLGYLIAPNALSYVNAGYSHAEFSGSTLSSQIVPPFAFSTAKLNLDGWFVGGGVENSLDLFGISTPGLFMKTEYRLAEYGRKNFILTEGPLTGPLGSFKPYVQTISTSLVYRFNSNGIPARIASAPLYTKAPAAAPSWTGFYLSGGGGYGLLTNDQSVSSIFGPLDARMGGRGWFGTVGGGYDWQFAPSWVGGVFADAQFGDIKTSADLVGTGRAAWPKNDLSYAIGVRAGYLVAPNVLSYVNGGYSHAEFTKADFSPDLTSFTLPKTKYDGWFLGGGVENSLNIFGISSPGWFMKTEYRLAEYGRKSVSVIENGGGAPLPYSFKPYIQTVATSLVYRFNWSGAPISAKY</sequence>
<dbReference type="InterPro" id="IPR011250">
    <property type="entry name" value="OMP/PagP_B-barrel"/>
</dbReference>